<dbReference type="EMBL" id="CP002339">
    <property type="protein sequence ID" value="AEF03481.1"/>
    <property type="molecule type" value="Genomic_DNA"/>
</dbReference>
<dbReference type="HOGENOM" id="CLU_136235_0_0_6"/>
<dbReference type="Proteomes" id="UP000000683">
    <property type="component" value="Chromosome"/>
</dbReference>
<dbReference type="OrthoDB" id="8612466at2"/>
<feature type="transmembrane region" description="Helical" evidence="1">
    <location>
        <begin position="176"/>
        <end position="196"/>
    </location>
</feature>
<dbReference type="AlphaFoldDB" id="F5Z8T8"/>
<keyword evidence="1" id="KW-0812">Transmembrane</keyword>
<accession>F5Z8T8</accession>
<dbReference type="Gene3D" id="3.30.420.40">
    <property type="match status" value="1"/>
</dbReference>
<dbReference type="eggNOG" id="COG1077">
    <property type="taxonomic scope" value="Bacteria"/>
</dbReference>
<name>F5Z8T8_ALTNA</name>
<evidence type="ECO:0000313" key="3">
    <source>
        <dbReference type="Proteomes" id="UP000000683"/>
    </source>
</evidence>
<evidence type="ECO:0000313" key="2">
    <source>
        <dbReference type="EMBL" id="AEF03481.1"/>
    </source>
</evidence>
<organism evidence="2 3">
    <name type="scientific">Alteromonas naphthalenivorans</name>
    <dbReference type="NCBI Taxonomy" id="715451"/>
    <lineage>
        <taxon>Bacteria</taxon>
        <taxon>Pseudomonadati</taxon>
        <taxon>Pseudomonadota</taxon>
        <taxon>Gammaproteobacteria</taxon>
        <taxon>Alteromonadales</taxon>
        <taxon>Alteromonadaceae</taxon>
        <taxon>Alteromonas/Salinimonas group</taxon>
        <taxon>Alteromonas</taxon>
    </lineage>
</organism>
<proteinExistence type="predicted"/>
<protein>
    <submittedName>
        <fullName evidence="2">Rod shape-determining-related protein</fullName>
    </submittedName>
</protein>
<keyword evidence="1" id="KW-0472">Membrane</keyword>
<keyword evidence="3" id="KW-1185">Reference proteome</keyword>
<sequence>MLSNLRSRFAPIMYMQIWEHRLKVTDTAKRTSFDDYPVVVIKTTDKGQKLISGIGKEASKNLQQDEIAVNPFSHPRVLFSDFYVGEKLLQHAFKHLSTNQILRPRPKVIIHPMEKTEGGLTMIEKRAFKELAIGAGAIAVKIHSGSPLNFETVNFDELEDDDKPTIQNISPASTSASYGIFAIYLAILILAVWYLGK</sequence>
<gene>
    <name evidence="2" type="ordered locus">ambt_09775</name>
</gene>
<keyword evidence="1" id="KW-1133">Transmembrane helix</keyword>
<reference evidence="2 3" key="1">
    <citation type="journal article" date="2011" name="J. Bacteriol.">
        <title>Complete genome sequence of the polycyclic aromatic hydrocarbon-degrading bacterium Alteromonas sp. strain SN2.</title>
        <authorList>
            <person name="Jin H.M."/>
            <person name="Jeong H."/>
            <person name="Moon E.J."/>
            <person name="Math R.K."/>
            <person name="Lee K."/>
            <person name="Kim H.J."/>
            <person name="Jeon C.O."/>
            <person name="Oh T.K."/>
            <person name="Kim J.F."/>
        </authorList>
    </citation>
    <scope>NUCLEOTIDE SEQUENCE [LARGE SCALE GENOMIC DNA]</scope>
    <source>
        <strain evidence="3">JCM 17741 / KACC 18427 / KCTC 11700BP / SN2</strain>
    </source>
</reference>
<dbReference type="KEGG" id="alt:ambt_09775"/>
<evidence type="ECO:0000256" key="1">
    <source>
        <dbReference type="SAM" id="Phobius"/>
    </source>
</evidence>
<dbReference type="RefSeq" id="WP_013784416.1">
    <property type="nucleotide sequence ID" value="NC_015554.1"/>
</dbReference>